<organism evidence="1 2">
    <name type="scientific">Tanacetum coccineum</name>
    <dbReference type="NCBI Taxonomy" id="301880"/>
    <lineage>
        <taxon>Eukaryota</taxon>
        <taxon>Viridiplantae</taxon>
        <taxon>Streptophyta</taxon>
        <taxon>Embryophyta</taxon>
        <taxon>Tracheophyta</taxon>
        <taxon>Spermatophyta</taxon>
        <taxon>Magnoliopsida</taxon>
        <taxon>eudicotyledons</taxon>
        <taxon>Gunneridae</taxon>
        <taxon>Pentapetalae</taxon>
        <taxon>asterids</taxon>
        <taxon>campanulids</taxon>
        <taxon>Asterales</taxon>
        <taxon>Asteraceae</taxon>
        <taxon>Asteroideae</taxon>
        <taxon>Anthemideae</taxon>
        <taxon>Anthemidinae</taxon>
        <taxon>Tanacetum</taxon>
    </lineage>
</organism>
<evidence type="ECO:0000313" key="1">
    <source>
        <dbReference type="EMBL" id="GJT81083.1"/>
    </source>
</evidence>
<accession>A0ABQ5H1Z1</accession>
<evidence type="ECO:0000313" key="2">
    <source>
        <dbReference type="Proteomes" id="UP001151760"/>
    </source>
</evidence>
<dbReference type="InterPro" id="IPR043502">
    <property type="entry name" value="DNA/RNA_pol_sf"/>
</dbReference>
<dbReference type="Gene3D" id="3.10.10.10">
    <property type="entry name" value="HIV Type 1 Reverse Transcriptase, subunit A, domain 1"/>
    <property type="match status" value="1"/>
</dbReference>
<reference evidence="1" key="1">
    <citation type="journal article" date="2022" name="Int. J. Mol. Sci.">
        <title>Draft Genome of Tanacetum Coccineum: Genomic Comparison of Closely Related Tanacetum-Family Plants.</title>
        <authorList>
            <person name="Yamashiro T."/>
            <person name="Shiraishi A."/>
            <person name="Nakayama K."/>
            <person name="Satake H."/>
        </authorList>
    </citation>
    <scope>NUCLEOTIDE SEQUENCE</scope>
</reference>
<dbReference type="InterPro" id="IPR032567">
    <property type="entry name" value="RTL1-rel"/>
</dbReference>
<reference evidence="1" key="2">
    <citation type="submission" date="2022-01" db="EMBL/GenBank/DDBJ databases">
        <authorList>
            <person name="Yamashiro T."/>
            <person name="Shiraishi A."/>
            <person name="Satake H."/>
            <person name="Nakayama K."/>
        </authorList>
    </citation>
    <scope>NUCLEOTIDE SEQUENCE</scope>
</reference>
<proteinExistence type="predicted"/>
<sequence length="111" mass="12688">MDRLSKRKFGIVCHGKVVRIPLEGDETLRVHGERTQGVVKTLMNTKVVEFRVDLVPGATPVAKSPYCLAPLEMQEFSEQLRELQDKGFMRPSHFSWGAPVLFVKKRSMEFI</sequence>
<dbReference type="Proteomes" id="UP001151760">
    <property type="component" value="Unassembled WGS sequence"/>
</dbReference>
<dbReference type="PANTHER" id="PTHR15503">
    <property type="entry name" value="LDOC1 RELATED"/>
    <property type="match status" value="1"/>
</dbReference>
<protein>
    <recommendedName>
        <fullName evidence="3">Reverse transcriptase domain-containing protein</fullName>
    </recommendedName>
</protein>
<dbReference type="EMBL" id="BQNB010019051">
    <property type="protein sequence ID" value="GJT81083.1"/>
    <property type="molecule type" value="Genomic_DNA"/>
</dbReference>
<evidence type="ECO:0008006" key="3">
    <source>
        <dbReference type="Google" id="ProtNLM"/>
    </source>
</evidence>
<keyword evidence="2" id="KW-1185">Reference proteome</keyword>
<name>A0ABQ5H1Z1_9ASTR</name>
<dbReference type="SUPFAM" id="SSF56672">
    <property type="entry name" value="DNA/RNA polymerases"/>
    <property type="match status" value="1"/>
</dbReference>
<gene>
    <name evidence="1" type="ORF">Tco_1055425</name>
</gene>
<dbReference type="PANTHER" id="PTHR15503:SF45">
    <property type="entry name" value="RNA-DIRECTED DNA POLYMERASE HOMOLOG"/>
    <property type="match status" value="1"/>
</dbReference>
<comment type="caution">
    <text evidence="1">The sequence shown here is derived from an EMBL/GenBank/DDBJ whole genome shotgun (WGS) entry which is preliminary data.</text>
</comment>